<name>A0A6J5SUX1_9CAUD</name>
<accession>A0A6J5SUX1</accession>
<organism evidence="1">
    <name type="scientific">uncultured Caudovirales phage</name>
    <dbReference type="NCBI Taxonomy" id="2100421"/>
    <lineage>
        <taxon>Viruses</taxon>
        <taxon>Duplodnaviria</taxon>
        <taxon>Heunggongvirae</taxon>
        <taxon>Uroviricota</taxon>
        <taxon>Caudoviricetes</taxon>
        <taxon>Peduoviridae</taxon>
        <taxon>Maltschvirus</taxon>
        <taxon>Maltschvirus maltsch</taxon>
    </lineage>
</organism>
<sequence length="61" mass="6740">MATQEAINEAIAQWGEDSVYQAMEVVAMSDADGAWSMFEDMGMFECAEVVEFLYFDGAADD</sequence>
<evidence type="ECO:0000313" key="1">
    <source>
        <dbReference type="EMBL" id="CAB4219089.1"/>
    </source>
</evidence>
<dbReference type="EMBL" id="LR797474">
    <property type="protein sequence ID" value="CAB4219089.1"/>
    <property type="molecule type" value="Genomic_DNA"/>
</dbReference>
<reference evidence="1" key="1">
    <citation type="submission" date="2020-05" db="EMBL/GenBank/DDBJ databases">
        <authorList>
            <person name="Chiriac C."/>
            <person name="Salcher M."/>
            <person name="Ghai R."/>
            <person name="Kavagutti S V."/>
        </authorList>
    </citation>
    <scope>NUCLEOTIDE SEQUENCE</scope>
</reference>
<gene>
    <name evidence="1" type="ORF">UFOVP1604_172</name>
</gene>
<protein>
    <submittedName>
        <fullName evidence="1">Uncharacterized protein</fullName>
    </submittedName>
</protein>
<proteinExistence type="predicted"/>